<keyword evidence="3" id="KW-1133">Transmembrane helix</keyword>
<evidence type="ECO:0000259" key="5">
    <source>
        <dbReference type="Pfam" id="PF01926"/>
    </source>
</evidence>
<evidence type="ECO:0000256" key="2">
    <source>
        <dbReference type="ARBA" id="ARBA00022692"/>
    </source>
</evidence>
<dbReference type="InterPro" id="IPR006073">
    <property type="entry name" value="GTP-bd"/>
</dbReference>
<dbReference type="GO" id="GO:0002098">
    <property type="term" value="P:tRNA wobble uridine modification"/>
    <property type="evidence" value="ECO:0007669"/>
    <property type="project" value="TreeGrafter"/>
</dbReference>
<evidence type="ECO:0000256" key="3">
    <source>
        <dbReference type="ARBA" id="ARBA00022989"/>
    </source>
</evidence>
<name>A0A550I7L2_9FLAO</name>
<sequence length="384" mass="41720">MITSASKEELAKTFQKEFNKVAKNVKKPNILIVGGTGVGKSTIVNSIFGEGTVKVGSGAPVTRGINPISTPEKSVNLFDTEGFEIGKDKEGKFQHEIVEYVKKSRSKPMEEQIHLIWHVVSASSTRVTGFDKQVHEQLQGIGIPVALIFSKCDEINSEDITSMLQEFKTVGSFESVFESPDSPFFTTNDKEFLEDEENFRLGKVVDWSIAKLPESLSFAFTSAQILNVEAKRAKANSIINQHTGGNALVGGSPIPFSDAPVLIASQATMIGRILFVYDMGNAKDMAYDFMKTTGASLVISNLGRSIAGNLLKLIPGVGTIIGGMINAGVASVITYAMGKATSELLYSLNKSILNGEESKASDLVENFGDIFSEMFLEFFNKKRK</sequence>
<evidence type="ECO:0000256" key="1">
    <source>
        <dbReference type="ARBA" id="ARBA00004141"/>
    </source>
</evidence>
<dbReference type="InterPro" id="IPR027417">
    <property type="entry name" value="P-loop_NTPase"/>
</dbReference>
<dbReference type="EMBL" id="VHSF01000001">
    <property type="protein sequence ID" value="TRO66963.1"/>
    <property type="molecule type" value="Genomic_DNA"/>
</dbReference>
<dbReference type="InterPro" id="IPR021147">
    <property type="entry name" value="DUF697"/>
</dbReference>
<dbReference type="GO" id="GO:0016020">
    <property type="term" value="C:membrane"/>
    <property type="evidence" value="ECO:0007669"/>
    <property type="project" value="UniProtKB-SubCell"/>
</dbReference>
<dbReference type="Proteomes" id="UP000315131">
    <property type="component" value="Unassembled WGS sequence"/>
</dbReference>
<dbReference type="SUPFAM" id="SSF52540">
    <property type="entry name" value="P-loop containing nucleoside triphosphate hydrolases"/>
    <property type="match status" value="1"/>
</dbReference>
<comment type="subcellular location">
    <subcellularLocation>
        <location evidence="1">Membrane</location>
        <topology evidence="1">Multi-pass membrane protein</topology>
    </subcellularLocation>
</comment>
<dbReference type="Gene3D" id="3.40.50.300">
    <property type="entry name" value="P-loop containing nucleotide triphosphate hydrolases"/>
    <property type="match status" value="1"/>
</dbReference>
<dbReference type="CDD" id="cd00882">
    <property type="entry name" value="Ras_like_GTPase"/>
    <property type="match status" value="1"/>
</dbReference>
<gene>
    <name evidence="6" type="ORF">FGM01_03475</name>
</gene>
<evidence type="ECO:0000313" key="7">
    <source>
        <dbReference type="Proteomes" id="UP000315131"/>
    </source>
</evidence>
<dbReference type="GO" id="GO:0005525">
    <property type="term" value="F:GTP binding"/>
    <property type="evidence" value="ECO:0007669"/>
    <property type="project" value="InterPro"/>
</dbReference>
<dbReference type="AlphaFoldDB" id="A0A550I7L2"/>
<comment type="caution">
    <text evidence="6">The sequence shown here is derived from an EMBL/GenBank/DDBJ whole genome shotgun (WGS) entry which is preliminary data.</text>
</comment>
<dbReference type="Pfam" id="PF05128">
    <property type="entry name" value="DUF697"/>
    <property type="match status" value="1"/>
</dbReference>
<reference evidence="6 7" key="1">
    <citation type="submission" date="2019-06" db="EMBL/GenBank/DDBJ databases">
        <title>Gramella sabulilitoris sp. nov., isolated from a marine sand.</title>
        <authorList>
            <person name="Yoon J.-H."/>
        </authorList>
    </citation>
    <scope>NUCLEOTIDE SEQUENCE [LARGE SCALE GENOMIC DNA]</scope>
    <source>
        <strain evidence="6 7">HSMS-1</strain>
    </source>
</reference>
<organism evidence="6 7">
    <name type="scientific">Christiangramia sabulilitoris</name>
    <dbReference type="NCBI Taxonomy" id="2583991"/>
    <lineage>
        <taxon>Bacteria</taxon>
        <taxon>Pseudomonadati</taxon>
        <taxon>Bacteroidota</taxon>
        <taxon>Flavobacteriia</taxon>
        <taxon>Flavobacteriales</taxon>
        <taxon>Flavobacteriaceae</taxon>
        <taxon>Christiangramia</taxon>
    </lineage>
</organism>
<evidence type="ECO:0000313" key="6">
    <source>
        <dbReference type="EMBL" id="TRO66963.1"/>
    </source>
</evidence>
<dbReference type="PANTHER" id="PTHR42714:SF2">
    <property type="entry name" value="TRNA MODIFICATION GTPASE GTPBP3, MITOCHONDRIAL"/>
    <property type="match status" value="1"/>
</dbReference>
<protein>
    <submittedName>
        <fullName evidence="6">DUF697 domain-containing protein</fullName>
    </submittedName>
</protein>
<keyword evidence="4" id="KW-0472">Membrane</keyword>
<keyword evidence="2" id="KW-0812">Transmembrane</keyword>
<proteinExistence type="predicted"/>
<keyword evidence="7" id="KW-1185">Reference proteome</keyword>
<dbReference type="RefSeq" id="WP_143409742.1">
    <property type="nucleotide sequence ID" value="NZ_VHSF01000001.1"/>
</dbReference>
<dbReference type="Pfam" id="PF01926">
    <property type="entry name" value="MMR_HSR1"/>
    <property type="match status" value="1"/>
</dbReference>
<accession>A0A550I7L2</accession>
<dbReference type="GO" id="GO:0030488">
    <property type="term" value="P:tRNA methylation"/>
    <property type="evidence" value="ECO:0007669"/>
    <property type="project" value="TreeGrafter"/>
</dbReference>
<feature type="domain" description="G" evidence="5">
    <location>
        <begin position="30"/>
        <end position="151"/>
    </location>
</feature>
<dbReference type="OrthoDB" id="9255830at2"/>
<dbReference type="GO" id="GO:0005737">
    <property type="term" value="C:cytoplasm"/>
    <property type="evidence" value="ECO:0007669"/>
    <property type="project" value="TreeGrafter"/>
</dbReference>
<evidence type="ECO:0000256" key="4">
    <source>
        <dbReference type="ARBA" id="ARBA00023136"/>
    </source>
</evidence>
<dbReference type="PANTHER" id="PTHR42714">
    <property type="entry name" value="TRNA MODIFICATION GTPASE GTPBP3"/>
    <property type="match status" value="1"/>
</dbReference>